<name>A0A919VYY6_9ACTN</name>
<keyword evidence="1" id="KW-0812">Transmembrane</keyword>
<dbReference type="RefSeq" id="WP_212995006.1">
    <property type="nucleotide sequence ID" value="NZ_BAABEA010000028.1"/>
</dbReference>
<feature type="transmembrane region" description="Helical" evidence="1">
    <location>
        <begin position="38"/>
        <end position="58"/>
    </location>
</feature>
<dbReference type="EMBL" id="BOQL01000126">
    <property type="protein sequence ID" value="GIM80877.1"/>
    <property type="molecule type" value="Genomic_DNA"/>
</dbReference>
<protein>
    <submittedName>
        <fullName evidence="2">Uncharacterized protein</fullName>
    </submittedName>
</protein>
<sequence length="105" mass="11566">MQIGAIALLVATWHVRRTLDGQTIARSSLMTARQTSRWVRRATLATVTLLVVYGLIRLTLGDQWTLLTAGVIGVALFLLATSSKNIGHAQDRALNTQETQVPRRD</sequence>
<proteinExistence type="predicted"/>
<reference evidence="2" key="1">
    <citation type="submission" date="2021-03" db="EMBL/GenBank/DDBJ databases">
        <title>Whole genome shotgun sequence of Actinoplanes auranticolor NBRC 12245.</title>
        <authorList>
            <person name="Komaki H."/>
            <person name="Tamura T."/>
        </authorList>
    </citation>
    <scope>NUCLEOTIDE SEQUENCE</scope>
    <source>
        <strain evidence="2">NBRC 12245</strain>
    </source>
</reference>
<dbReference type="Proteomes" id="UP000681340">
    <property type="component" value="Unassembled WGS sequence"/>
</dbReference>
<evidence type="ECO:0000313" key="2">
    <source>
        <dbReference type="EMBL" id="GIM80877.1"/>
    </source>
</evidence>
<organism evidence="2 3">
    <name type="scientific">Actinoplanes auranticolor</name>
    <dbReference type="NCBI Taxonomy" id="47988"/>
    <lineage>
        <taxon>Bacteria</taxon>
        <taxon>Bacillati</taxon>
        <taxon>Actinomycetota</taxon>
        <taxon>Actinomycetes</taxon>
        <taxon>Micromonosporales</taxon>
        <taxon>Micromonosporaceae</taxon>
        <taxon>Actinoplanes</taxon>
    </lineage>
</organism>
<dbReference type="AlphaFoldDB" id="A0A919VYY6"/>
<keyword evidence="1" id="KW-0472">Membrane</keyword>
<accession>A0A919VYY6</accession>
<evidence type="ECO:0000256" key="1">
    <source>
        <dbReference type="SAM" id="Phobius"/>
    </source>
</evidence>
<evidence type="ECO:0000313" key="3">
    <source>
        <dbReference type="Proteomes" id="UP000681340"/>
    </source>
</evidence>
<keyword evidence="3" id="KW-1185">Reference proteome</keyword>
<gene>
    <name evidence="2" type="ORF">Aau02nite_92350</name>
</gene>
<comment type="caution">
    <text evidence="2">The sequence shown here is derived from an EMBL/GenBank/DDBJ whole genome shotgun (WGS) entry which is preliminary data.</text>
</comment>
<keyword evidence="1" id="KW-1133">Transmembrane helix</keyword>
<feature type="transmembrane region" description="Helical" evidence="1">
    <location>
        <begin position="64"/>
        <end position="82"/>
    </location>
</feature>